<dbReference type="EMBL" id="BSOY01000012">
    <property type="protein sequence ID" value="GLS00875.1"/>
    <property type="molecule type" value="Genomic_DNA"/>
</dbReference>
<dbReference type="Proteomes" id="UP001156921">
    <property type="component" value="Unassembled WGS sequence"/>
</dbReference>
<comment type="caution">
    <text evidence="2">The sequence shown here is derived from an EMBL/GenBank/DDBJ whole genome shotgun (WGS) entry which is preliminary data.</text>
</comment>
<dbReference type="RefSeq" id="WP_284221573.1">
    <property type="nucleotide sequence ID" value="NZ_BSOY01000012.1"/>
</dbReference>
<evidence type="ECO:0000313" key="3">
    <source>
        <dbReference type="Proteomes" id="UP001156921"/>
    </source>
</evidence>
<name>A0ABQ6BII3_9CAUL</name>
<feature type="transmembrane region" description="Helical" evidence="1">
    <location>
        <begin position="139"/>
        <end position="170"/>
    </location>
</feature>
<keyword evidence="1" id="KW-1133">Transmembrane helix</keyword>
<organism evidence="2 3">
    <name type="scientific">Brevundimonas denitrificans</name>
    <dbReference type="NCBI Taxonomy" id="1443434"/>
    <lineage>
        <taxon>Bacteria</taxon>
        <taxon>Pseudomonadati</taxon>
        <taxon>Pseudomonadota</taxon>
        <taxon>Alphaproteobacteria</taxon>
        <taxon>Caulobacterales</taxon>
        <taxon>Caulobacteraceae</taxon>
        <taxon>Brevundimonas</taxon>
    </lineage>
</organism>
<evidence type="ECO:0000256" key="1">
    <source>
        <dbReference type="SAM" id="Phobius"/>
    </source>
</evidence>
<gene>
    <name evidence="2" type="ORF">GCM10007859_08840</name>
</gene>
<evidence type="ECO:0000313" key="2">
    <source>
        <dbReference type="EMBL" id="GLS00875.1"/>
    </source>
</evidence>
<feature type="transmembrane region" description="Helical" evidence="1">
    <location>
        <begin position="26"/>
        <end position="46"/>
    </location>
</feature>
<feature type="transmembrane region" description="Helical" evidence="1">
    <location>
        <begin position="98"/>
        <end position="123"/>
    </location>
</feature>
<sequence>MIPIPERAEDFPGQERVAWRREPHRLVLAALAGALWPPIPITLLIWPPNNWAPSMEIDPRLVALVIGLMAVPAGLWLLRRERERTGRPSTRLGVVWRFMFYGGLLAAGLQALFALILCIFGWFEAGGIAQAAGATETTLLIYGVGLLPVAVMVGVSYALWAGLCAAFIAFRLQPEVRDRLGLMSEPDEA</sequence>
<feature type="transmembrane region" description="Helical" evidence="1">
    <location>
        <begin position="61"/>
        <end position="78"/>
    </location>
</feature>
<reference evidence="3" key="1">
    <citation type="journal article" date="2019" name="Int. J. Syst. Evol. Microbiol.">
        <title>The Global Catalogue of Microorganisms (GCM) 10K type strain sequencing project: providing services to taxonomists for standard genome sequencing and annotation.</title>
        <authorList>
            <consortium name="The Broad Institute Genomics Platform"/>
            <consortium name="The Broad Institute Genome Sequencing Center for Infectious Disease"/>
            <person name="Wu L."/>
            <person name="Ma J."/>
        </authorList>
    </citation>
    <scope>NUCLEOTIDE SEQUENCE [LARGE SCALE GENOMIC DNA]</scope>
    <source>
        <strain evidence="3">NBRC 110107</strain>
    </source>
</reference>
<keyword evidence="1" id="KW-0472">Membrane</keyword>
<evidence type="ECO:0008006" key="4">
    <source>
        <dbReference type="Google" id="ProtNLM"/>
    </source>
</evidence>
<protein>
    <recommendedName>
        <fullName evidence="4">Phthalate transporter</fullName>
    </recommendedName>
</protein>
<keyword evidence="3" id="KW-1185">Reference proteome</keyword>
<accession>A0ABQ6BII3</accession>
<keyword evidence="1" id="KW-0812">Transmembrane</keyword>
<proteinExistence type="predicted"/>